<feature type="signal peptide" evidence="1">
    <location>
        <begin position="1"/>
        <end position="27"/>
    </location>
</feature>
<feature type="chain" id="PRO_5016312081" description="Secreted protein" evidence="1">
    <location>
        <begin position="28"/>
        <end position="141"/>
    </location>
</feature>
<keyword evidence="1" id="KW-0732">Signal</keyword>
<accession>A0A319D9B3</accession>
<name>A0A319D9B3_9EURO</name>
<organism evidence="2 3">
    <name type="scientific">Aspergillus ellipticus CBS 707.79</name>
    <dbReference type="NCBI Taxonomy" id="1448320"/>
    <lineage>
        <taxon>Eukaryota</taxon>
        <taxon>Fungi</taxon>
        <taxon>Dikarya</taxon>
        <taxon>Ascomycota</taxon>
        <taxon>Pezizomycotina</taxon>
        <taxon>Eurotiomycetes</taxon>
        <taxon>Eurotiomycetidae</taxon>
        <taxon>Eurotiales</taxon>
        <taxon>Aspergillaceae</taxon>
        <taxon>Aspergillus</taxon>
        <taxon>Aspergillus subgen. Circumdati</taxon>
    </lineage>
</organism>
<sequence>MFREGHSQKTISLSYLLPLVCPLSVSGRTWFDARNVMPPTRVGKCLQKYEVWGVGDGVSTIGRGNPRQHMTPKTHQTEGAGFRVRSMISRSSGGASGVTNARVDWSRSRAYSSCSWDCKLLWYSPACSWVVLGWHTRGDDA</sequence>
<dbReference type="EMBL" id="KZ825958">
    <property type="protein sequence ID" value="PYH91057.1"/>
    <property type="molecule type" value="Genomic_DNA"/>
</dbReference>
<proteinExistence type="predicted"/>
<reference evidence="2 3" key="1">
    <citation type="submission" date="2018-02" db="EMBL/GenBank/DDBJ databases">
        <title>The genomes of Aspergillus section Nigri reveals drivers in fungal speciation.</title>
        <authorList>
            <consortium name="DOE Joint Genome Institute"/>
            <person name="Vesth T.C."/>
            <person name="Nybo J."/>
            <person name="Theobald S."/>
            <person name="Brandl J."/>
            <person name="Frisvad J.C."/>
            <person name="Nielsen K.F."/>
            <person name="Lyhne E.K."/>
            <person name="Kogle M.E."/>
            <person name="Kuo A."/>
            <person name="Riley R."/>
            <person name="Clum A."/>
            <person name="Nolan M."/>
            <person name="Lipzen A."/>
            <person name="Salamov A."/>
            <person name="Henrissat B."/>
            <person name="Wiebenga A."/>
            <person name="De vries R.P."/>
            <person name="Grigoriev I.V."/>
            <person name="Mortensen U.H."/>
            <person name="Andersen M.R."/>
            <person name="Baker S.E."/>
        </authorList>
    </citation>
    <scope>NUCLEOTIDE SEQUENCE [LARGE SCALE GENOMIC DNA]</scope>
    <source>
        <strain evidence="2 3">CBS 707.79</strain>
    </source>
</reference>
<dbReference type="VEuPathDB" id="FungiDB:BO71DRAFT_59923"/>
<dbReference type="Proteomes" id="UP000247810">
    <property type="component" value="Unassembled WGS sequence"/>
</dbReference>
<dbReference type="AlphaFoldDB" id="A0A319D9B3"/>
<evidence type="ECO:0000256" key="1">
    <source>
        <dbReference type="SAM" id="SignalP"/>
    </source>
</evidence>
<evidence type="ECO:0000313" key="3">
    <source>
        <dbReference type="Proteomes" id="UP000247810"/>
    </source>
</evidence>
<keyword evidence="3" id="KW-1185">Reference proteome</keyword>
<evidence type="ECO:0000313" key="2">
    <source>
        <dbReference type="EMBL" id="PYH91057.1"/>
    </source>
</evidence>
<gene>
    <name evidence="2" type="ORF">BO71DRAFT_59923</name>
</gene>
<evidence type="ECO:0008006" key="4">
    <source>
        <dbReference type="Google" id="ProtNLM"/>
    </source>
</evidence>
<protein>
    <recommendedName>
        <fullName evidence="4">Secreted protein</fullName>
    </recommendedName>
</protein>